<dbReference type="STRING" id="469383.Cwoe_1960"/>
<reference evidence="2 3" key="1">
    <citation type="journal article" date="2010" name="Stand. Genomic Sci.">
        <title>Complete genome sequence of Conexibacter woesei type strain (ID131577).</title>
        <authorList>
            <person name="Pukall R."/>
            <person name="Lapidus A."/>
            <person name="Glavina Del Rio T."/>
            <person name="Copeland A."/>
            <person name="Tice H."/>
            <person name="Cheng J.-F."/>
            <person name="Lucas S."/>
            <person name="Chen F."/>
            <person name="Nolan M."/>
            <person name="Bruce D."/>
            <person name="Goodwin L."/>
            <person name="Pitluck S."/>
            <person name="Mavromatis K."/>
            <person name="Ivanova N."/>
            <person name="Ovchinnikova G."/>
            <person name="Pati A."/>
            <person name="Chen A."/>
            <person name="Palaniappan K."/>
            <person name="Land M."/>
            <person name="Hauser L."/>
            <person name="Chang Y.-J."/>
            <person name="Jeffries C.D."/>
            <person name="Chain P."/>
            <person name="Meincke L."/>
            <person name="Sims D."/>
            <person name="Brettin T."/>
            <person name="Detter J.C."/>
            <person name="Rohde M."/>
            <person name="Goeker M."/>
            <person name="Bristow J."/>
            <person name="Eisen J.A."/>
            <person name="Markowitz V."/>
            <person name="Kyrpides N.C."/>
            <person name="Klenk H.-P."/>
            <person name="Hugenholtz P."/>
        </authorList>
    </citation>
    <scope>NUCLEOTIDE SEQUENCE [LARGE SCALE GENOMIC DNA]</scope>
    <source>
        <strain evidence="3">DSM 14684 / CIP 108061 / JCM 11494 / NBRC 100937 / ID131577</strain>
    </source>
</reference>
<feature type="transmembrane region" description="Helical" evidence="1">
    <location>
        <begin position="311"/>
        <end position="333"/>
    </location>
</feature>
<keyword evidence="1" id="KW-0472">Membrane</keyword>
<organism evidence="2 3">
    <name type="scientific">Conexibacter woesei (strain DSM 14684 / CCUG 47730 / CIP 108061 / JCM 11494 / NBRC 100937 / ID131577)</name>
    <dbReference type="NCBI Taxonomy" id="469383"/>
    <lineage>
        <taxon>Bacteria</taxon>
        <taxon>Bacillati</taxon>
        <taxon>Actinomycetota</taxon>
        <taxon>Thermoleophilia</taxon>
        <taxon>Solirubrobacterales</taxon>
        <taxon>Conexibacteraceae</taxon>
        <taxon>Conexibacter</taxon>
    </lineage>
</organism>
<dbReference type="Proteomes" id="UP000008229">
    <property type="component" value="Chromosome"/>
</dbReference>
<evidence type="ECO:0000313" key="3">
    <source>
        <dbReference type="Proteomes" id="UP000008229"/>
    </source>
</evidence>
<evidence type="ECO:0000313" key="2">
    <source>
        <dbReference type="EMBL" id="ADB50386.1"/>
    </source>
</evidence>
<name>D3F3A6_CONWI</name>
<gene>
    <name evidence="2" type="ordered locus">Cwoe_1960</name>
</gene>
<dbReference type="EMBL" id="CP001854">
    <property type="protein sequence ID" value="ADB50386.1"/>
    <property type="molecule type" value="Genomic_DNA"/>
</dbReference>
<reference evidence="3" key="2">
    <citation type="submission" date="2010-01" db="EMBL/GenBank/DDBJ databases">
        <title>The complete genome of Conexibacter woesei DSM 14684.</title>
        <authorList>
            <consortium name="US DOE Joint Genome Institute (JGI-PGF)"/>
            <person name="Lucas S."/>
            <person name="Copeland A."/>
            <person name="Lapidus A."/>
            <person name="Glavina del Rio T."/>
            <person name="Dalin E."/>
            <person name="Tice H."/>
            <person name="Bruce D."/>
            <person name="Goodwin L."/>
            <person name="Pitluck S."/>
            <person name="Kyrpides N."/>
            <person name="Mavromatis K."/>
            <person name="Ivanova N."/>
            <person name="Mikhailova N."/>
            <person name="Chertkov O."/>
            <person name="Brettin T."/>
            <person name="Detter J.C."/>
            <person name="Han C."/>
            <person name="Larimer F."/>
            <person name="Land M."/>
            <person name="Hauser L."/>
            <person name="Markowitz V."/>
            <person name="Cheng J.-F."/>
            <person name="Hugenholtz P."/>
            <person name="Woyke T."/>
            <person name="Wu D."/>
            <person name="Pukall R."/>
            <person name="Steenblock K."/>
            <person name="Schneider S."/>
            <person name="Klenk H.-P."/>
            <person name="Eisen J.A."/>
        </authorList>
    </citation>
    <scope>NUCLEOTIDE SEQUENCE [LARGE SCALE GENOMIC DNA]</scope>
    <source>
        <strain evidence="3">DSM 14684 / CIP 108061 / JCM 11494 / NBRC 100937 / ID131577</strain>
    </source>
</reference>
<keyword evidence="1" id="KW-1133">Transmembrane helix</keyword>
<keyword evidence="1" id="KW-0812">Transmembrane</keyword>
<protein>
    <submittedName>
        <fullName evidence="2">Uncharacterized protein</fullName>
    </submittedName>
</protein>
<dbReference type="Pfam" id="PF10776">
    <property type="entry name" value="DUF2600"/>
    <property type="match status" value="1"/>
</dbReference>
<dbReference type="HOGENOM" id="CLU_042799_0_0_11"/>
<accession>D3F3A6</accession>
<evidence type="ECO:0000256" key="1">
    <source>
        <dbReference type="SAM" id="Phobius"/>
    </source>
</evidence>
<dbReference type="AlphaFoldDB" id="D3F3A6"/>
<dbReference type="InterPro" id="IPR019712">
    <property type="entry name" value="YtpB-like"/>
</dbReference>
<proteinExistence type="predicted"/>
<keyword evidence="3" id="KW-1185">Reference proteome</keyword>
<sequence>MLTYWLTIFPSVGRELSRWRRAADAIPDPTLRHHAIGKLDAEHLTAEGAAAFAILVPRQHRDRLVRACVAFEVMYDYLDALTEEHPTLANNRSLHRALRAAVDLRSAVPLDLYAHHPQRDDGGYLTQIAGACRDELAQMPREATVSAALVVATERAAEAQSLNHATSRSSPQPLIAWAVEHRQDGLEWWETAAAAGAPMVIFALIAAACEDATSPASARAVEHAYFPWVSALEWLLEGIADEADDDASGTRSYVSHYRTPDDLGRRLSAISERAITGVSQLPRRERHLLLVAGMIGMLLSDDGAQHARRDAAAVALNASLGGLVSPFLVMLRVRRSAKGVRRRVGLRVSALTSRRWRVATGRRRRARRRCWHAISRR</sequence>
<dbReference type="eggNOG" id="ENOG502Z812">
    <property type="taxonomic scope" value="Bacteria"/>
</dbReference>
<dbReference type="KEGG" id="cwo:Cwoe_1960"/>